<gene>
    <name evidence="2" type="ORF">C9374_010576</name>
</gene>
<protein>
    <recommendedName>
        <fullName evidence="1">F-box domain-containing protein</fullName>
    </recommendedName>
</protein>
<accession>A0AA88KJ57</accession>
<name>A0AA88KJ57_NAELO</name>
<proteinExistence type="predicted"/>
<evidence type="ECO:0000313" key="2">
    <source>
        <dbReference type="EMBL" id="KAG2374557.1"/>
    </source>
</evidence>
<dbReference type="AlphaFoldDB" id="A0AA88KJ57"/>
<dbReference type="SUPFAM" id="SSF81383">
    <property type="entry name" value="F-box domain"/>
    <property type="match status" value="1"/>
</dbReference>
<dbReference type="InterPro" id="IPR001810">
    <property type="entry name" value="F-box_dom"/>
</dbReference>
<evidence type="ECO:0000259" key="1">
    <source>
        <dbReference type="PROSITE" id="PS50181"/>
    </source>
</evidence>
<dbReference type="InterPro" id="IPR036047">
    <property type="entry name" value="F-box-like_dom_sf"/>
</dbReference>
<keyword evidence="3" id="KW-1185">Reference proteome</keyword>
<reference evidence="2 3" key="1">
    <citation type="journal article" date="2018" name="BMC Genomics">
        <title>The genome of Naegleria lovaniensis, the basis for a comparative approach to unravel pathogenicity factors of the human pathogenic amoeba N. fowleri.</title>
        <authorList>
            <person name="Liechti N."/>
            <person name="Schurch N."/>
            <person name="Bruggmann R."/>
            <person name="Wittwer M."/>
        </authorList>
    </citation>
    <scope>NUCLEOTIDE SEQUENCE [LARGE SCALE GENOMIC DNA]</scope>
    <source>
        <strain evidence="2 3">ATCC 30569</strain>
    </source>
</reference>
<evidence type="ECO:0000313" key="3">
    <source>
        <dbReference type="Proteomes" id="UP000816034"/>
    </source>
</evidence>
<dbReference type="EMBL" id="PYSW02000044">
    <property type="protein sequence ID" value="KAG2374557.1"/>
    <property type="molecule type" value="Genomic_DNA"/>
</dbReference>
<feature type="domain" description="F-box" evidence="1">
    <location>
        <begin position="6"/>
        <end position="55"/>
    </location>
</feature>
<sequence>MIITTESSSSSFPSLVLIHIANYIPLSRLVQFQLVCSEWYHVIEELESGEFWNIKFCSYYSEKRKFYESLLLDLYWNDKTLSKRLKFIEKNQQLMLKKLKHKKNFSRQQLKQAIILEWYQYYNTFFKYEGHHVGQTNFYNYICNLPEKSIVQQERCNLRAKQFLHHMQHFPQAIEKFMFKKSYRFLLPLLRSDTCTNDHLSVICEKLKPRFDFFTASLYFDYISLKRSNPLSTDFMKYILESYQTFLRNGMKELFVKNCLKLIPMSQRNAELDLFIEHVTLHNNGDSIQSIITETSFAKIIIGALKDNASLHDIRMLSEKLGRQVPASILIESPPSEDFFSCYYDLDLRQDVEQFSKKLHETFKNDHDTLLLESIVLELDINLFKSYNDHNIMATILSFNKKQPTEKLITMLKKQAEKNNNKYGYFDGDLMNWRKFDPCGVWMHKVRYRYGLSFNPRYSIGTFTWPFIQQSNAIFHHSTLIVVGNGVVLPEICEGLKQRTRVFLDMNNDTEGIPLTQFMLEL</sequence>
<organism evidence="2 3">
    <name type="scientific">Naegleria lovaniensis</name>
    <name type="common">Amoeba</name>
    <dbReference type="NCBI Taxonomy" id="51637"/>
    <lineage>
        <taxon>Eukaryota</taxon>
        <taxon>Discoba</taxon>
        <taxon>Heterolobosea</taxon>
        <taxon>Tetramitia</taxon>
        <taxon>Eutetramitia</taxon>
        <taxon>Vahlkampfiidae</taxon>
        <taxon>Naegleria</taxon>
    </lineage>
</organism>
<comment type="caution">
    <text evidence="2">The sequence shown here is derived from an EMBL/GenBank/DDBJ whole genome shotgun (WGS) entry which is preliminary data.</text>
</comment>
<dbReference type="Proteomes" id="UP000816034">
    <property type="component" value="Unassembled WGS sequence"/>
</dbReference>
<dbReference type="GeneID" id="68103030"/>
<dbReference type="PROSITE" id="PS50181">
    <property type="entry name" value="FBOX"/>
    <property type="match status" value="1"/>
</dbReference>
<dbReference type="RefSeq" id="XP_044543731.1">
    <property type="nucleotide sequence ID" value="XM_044686135.1"/>
</dbReference>